<dbReference type="SUPFAM" id="SSF51905">
    <property type="entry name" value="FAD/NAD(P)-binding domain"/>
    <property type="match status" value="1"/>
</dbReference>
<dbReference type="InterPro" id="IPR023753">
    <property type="entry name" value="FAD/NAD-binding_dom"/>
</dbReference>
<evidence type="ECO:0000256" key="4">
    <source>
        <dbReference type="ARBA" id="ARBA00023157"/>
    </source>
</evidence>
<name>A0A2M7CI26_9BACT</name>
<sequence length="302" mass="32554">MQYDLIIIGGGAAGTAAGVYASRHGLKFKLVCESFGGEVAQSGEVGNYPGIKKTNGIELTKLFREHLEFNQVDIEEGVKIKKIENIKDGLKLVGAKVFNTKIALVATGAHPRKLNIPGETELDHKGITYCTTCDGPLFRQKDVAIIGGGNTALEAGMMMAGIAKKVIMINLNQEFNGETVLVDNLKKKANVEILYQTQTKEILGEEQVSGISMKNLVTSQSRIIEVKGVMVHIGSLPNSDLAPVKKNKFGEIIIDAVGRTSNPRIFAAGDVTNHPYKQIAIASGHGVSALLGIVEFLNRHKY</sequence>
<gene>
    <name evidence="7" type="ORF">COS38_02435</name>
</gene>
<feature type="domain" description="FAD/NAD(P)-binding" evidence="6">
    <location>
        <begin position="3"/>
        <end position="286"/>
    </location>
</feature>
<evidence type="ECO:0000259" key="6">
    <source>
        <dbReference type="Pfam" id="PF07992"/>
    </source>
</evidence>
<reference evidence="8" key="1">
    <citation type="submission" date="2017-09" db="EMBL/GenBank/DDBJ databases">
        <title>Depth-based differentiation of microbial function through sediment-hosted aquifers and enrichment of novel symbionts in the deep terrestrial subsurface.</title>
        <authorList>
            <person name="Probst A.J."/>
            <person name="Ladd B."/>
            <person name="Jarett J.K."/>
            <person name="Geller-Mcgrath D.E."/>
            <person name="Sieber C.M.K."/>
            <person name="Emerson J.B."/>
            <person name="Anantharaman K."/>
            <person name="Thomas B.C."/>
            <person name="Malmstrom R."/>
            <person name="Stieglmeier M."/>
            <person name="Klingl A."/>
            <person name="Woyke T."/>
            <person name="Ryan C.M."/>
            <person name="Banfield J.F."/>
        </authorList>
    </citation>
    <scope>NUCLEOTIDE SEQUENCE [LARGE SCALE GENOMIC DNA]</scope>
</reference>
<evidence type="ECO:0000313" key="8">
    <source>
        <dbReference type="Proteomes" id="UP000229966"/>
    </source>
</evidence>
<dbReference type="Proteomes" id="UP000229966">
    <property type="component" value="Unassembled WGS sequence"/>
</dbReference>
<dbReference type="PANTHER" id="PTHR48105">
    <property type="entry name" value="THIOREDOXIN REDUCTASE 1-RELATED-RELATED"/>
    <property type="match status" value="1"/>
</dbReference>
<dbReference type="GO" id="GO:0016668">
    <property type="term" value="F:oxidoreductase activity, acting on a sulfur group of donors, NAD(P) as acceptor"/>
    <property type="evidence" value="ECO:0007669"/>
    <property type="project" value="UniProtKB-ARBA"/>
</dbReference>
<dbReference type="InterPro" id="IPR008255">
    <property type="entry name" value="Pyr_nucl-diS_OxRdtase_2_AS"/>
</dbReference>
<organism evidence="7 8">
    <name type="scientific">Candidatus Berkelbacteria bacterium CG03_land_8_20_14_0_80_40_36</name>
    <dbReference type="NCBI Taxonomy" id="1974509"/>
    <lineage>
        <taxon>Bacteria</taxon>
        <taxon>Candidatus Berkelbacteria</taxon>
    </lineage>
</organism>
<dbReference type="PRINTS" id="PR00368">
    <property type="entry name" value="FADPNR"/>
</dbReference>
<keyword evidence="2" id="KW-0274">FAD</keyword>
<keyword evidence="4" id="KW-1015">Disulfide bond</keyword>
<dbReference type="InterPro" id="IPR036188">
    <property type="entry name" value="FAD/NAD-bd_sf"/>
</dbReference>
<comment type="caution">
    <text evidence="7">The sequence shown here is derived from an EMBL/GenBank/DDBJ whole genome shotgun (WGS) entry which is preliminary data.</text>
</comment>
<proteinExistence type="predicted"/>
<dbReference type="InterPro" id="IPR050097">
    <property type="entry name" value="Ferredoxin-NADP_redctase_2"/>
</dbReference>
<keyword evidence="3" id="KW-0560">Oxidoreductase</keyword>
<protein>
    <recommendedName>
        <fullName evidence="6">FAD/NAD(P)-binding domain-containing protein</fullName>
    </recommendedName>
</protein>
<evidence type="ECO:0000256" key="1">
    <source>
        <dbReference type="ARBA" id="ARBA00022630"/>
    </source>
</evidence>
<dbReference type="PROSITE" id="PS00573">
    <property type="entry name" value="PYRIDINE_REDOX_2"/>
    <property type="match status" value="1"/>
</dbReference>
<keyword evidence="1" id="KW-0285">Flavoprotein</keyword>
<evidence type="ECO:0000256" key="2">
    <source>
        <dbReference type="ARBA" id="ARBA00022827"/>
    </source>
</evidence>
<dbReference type="AlphaFoldDB" id="A0A2M7CI26"/>
<keyword evidence="5" id="KW-0676">Redox-active center</keyword>
<accession>A0A2M7CI26</accession>
<evidence type="ECO:0000313" key="7">
    <source>
        <dbReference type="EMBL" id="PIV25287.1"/>
    </source>
</evidence>
<dbReference type="EMBL" id="PEUM01000066">
    <property type="protein sequence ID" value="PIV25287.1"/>
    <property type="molecule type" value="Genomic_DNA"/>
</dbReference>
<dbReference type="Pfam" id="PF07992">
    <property type="entry name" value="Pyr_redox_2"/>
    <property type="match status" value="1"/>
</dbReference>
<dbReference type="PRINTS" id="PR00469">
    <property type="entry name" value="PNDRDTASEII"/>
</dbReference>
<evidence type="ECO:0000256" key="3">
    <source>
        <dbReference type="ARBA" id="ARBA00023002"/>
    </source>
</evidence>
<evidence type="ECO:0000256" key="5">
    <source>
        <dbReference type="ARBA" id="ARBA00023284"/>
    </source>
</evidence>
<dbReference type="Gene3D" id="3.50.50.60">
    <property type="entry name" value="FAD/NAD(P)-binding domain"/>
    <property type="match status" value="2"/>
</dbReference>